<evidence type="ECO:0000313" key="4">
    <source>
        <dbReference type="Proteomes" id="UP000054937"/>
    </source>
</evidence>
<feature type="compositionally biased region" description="Basic and acidic residues" evidence="1">
    <location>
        <begin position="578"/>
        <end position="593"/>
    </location>
</feature>
<dbReference type="OMA" id="ENCEANF"/>
<dbReference type="OrthoDB" id="306482at2759"/>
<dbReference type="Proteomes" id="UP000054937">
    <property type="component" value="Unassembled WGS sequence"/>
</dbReference>
<comment type="caution">
    <text evidence="3">The sequence shown here is derived from an EMBL/GenBank/DDBJ whole genome shotgun (WGS) entry which is preliminary data.</text>
</comment>
<dbReference type="InParanoid" id="A0A0V0QDF4"/>
<dbReference type="EMBL" id="LDAU01000195">
    <property type="protein sequence ID" value="KRX00117.1"/>
    <property type="molecule type" value="Genomic_DNA"/>
</dbReference>
<organism evidence="3 4">
    <name type="scientific">Pseudocohnilembus persalinus</name>
    <name type="common">Ciliate</name>
    <dbReference type="NCBI Taxonomy" id="266149"/>
    <lineage>
        <taxon>Eukaryota</taxon>
        <taxon>Sar</taxon>
        <taxon>Alveolata</taxon>
        <taxon>Ciliophora</taxon>
        <taxon>Intramacronucleata</taxon>
        <taxon>Oligohymenophorea</taxon>
        <taxon>Scuticociliatia</taxon>
        <taxon>Philasterida</taxon>
        <taxon>Pseudocohnilembidae</taxon>
        <taxon>Pseudocohnilembus</taxon>
    </lineage>
</organism>
<reference evidence="3 4" key="1">
    <citation type="journal article" date="2015" name="Sci. Rep.">
        <title>Genome of the facultative scuticociliatosis pathogen Pseudocohnilembus persalinus provides insight into its virulence through horizontal gene transfer.</title>
        <authorList>
            <person name="Xiong J."/>
            <person name="Wang G."/>
            <person name="Cheng J."/>
            <person name="Tian M."/>
            <person name="Pan X."/>
            <person name="Warren A."/>
            <person name="Jiang C."/>
            <person name="Yuan D."/>
            <person name="Miao W."/>
        </authorList>
    </citation>
    <scope>NUCLEOTIDE SEQUENCE [LARGE SCALE GENOMIC DNA]</scope>
    <source>
        <strain evidence="3">36N120E</strain>
    </source>
</reference>
<name>A0A0V0QDF4_PSEPJ</name>
<proteinExistence type="predicted"/>
<keyword evidence="2" id="KW-0812">Transmembrane</keyword>
<protein>
    <submittedName>
        <fullName evidence="3">Uncharacterized protein</fullName>
    </submittedName>
</protein>
<feature type="compositionally biased region" description="Polar residues" evidence="1">
    <location>
        <begin position="741"/>
        <end position="752"/>
    </location>
</feature>
<dbReference type="AlphaFoldDB" id="A0A0V0QDF4"/>
<keyword evidence="2" id="KW-1133">Transmembrane helix</keyword>
<keyword evidence="4" id="KW-1185">Reference proteome</keyword>
<keyword evidence="2" id="KW-0472">Membrane</keyword>
<gene>
    <name evidence="3" type="ORF">PPERSA_07224</name>
</gene>
<feature type="transmembrane region" description="Helical" evidence="2">
    <location>
        <begin position="437"/>
        <end position="459"/>
    </location>
</feature>
<feature type="region of interest" description="Disordered" evidence="1">
    <location>
        <begin position="715"/>
        <end position="752"/>
    </location>
</feature>
<accession>A0A0V0QDF4</accession>
<feature type="compositionally biased region" description="Low complexity" evidence="1">
    <location>
        <begin position="728"/>
        <end position="739"/>
    </location>
</feature>
<sequence>MEEEDDFQPEQKSMLVDSEFDDRLKTNSVSTNQFQFILSGSVLILVLLIVNGNVFLTKFLIENSSEDAIDSQVTENLHNSATEYSSAILEIFTGYSSTLEILSRIVLSAMKKDDSIFDFDYVKEFPIIGPGYLEGQDDYYNFYDNEEFPESLTKSHLQYPDNYPGREFTYDKWQYGAFSNDDLKAESNEAIEILEAADILNYFLEDFYFNKQVTHIQNLYFAWETEQLFMFYPGGILNKTALEGYSPHQTQWYQKTKNVYEEDPSLKLEMIITGPYWSYKEVENLITISKAIVDKDGNFMGVCSIDMLFQDLQTIISKVRFYETGFLVLVSVQNDYILNDPYGKNTNIQIYQTDVTGLDESDWEKIKDASISEDERLIFKDKSKENPDDNEIIIIRNFIQTNVPSQDFVLIVQVPKSEAYKFLTELRELMNQTFKEIQIYTFVAIVVTCLLSIFSGMYYSNRIVTPLAQLTEYAKSINQNATKKSFAENIKIDLDSIKAQDKIGELIEAFKSLVKGLSGLKKGARTEISAGNEKITFPKNYYQNTKMSWRPLIDQLKDYDIDEDLDIDGEINGANQSDSKKNVNKNKNEKENCEANFNDNEINGNDVTETNGYTNNNLDNNFGDFSNNRQNQQTATNKSSTNKDEQDTFPNIEEEDNQTQIKNKFQGFKTMQDLQNSKLNNKSSQNQNGKQNVIQQNFIDSLMQPASTKRNLLDRQKGSSDELNDIMNNQQQKNNNGGNDSFMNSSDDQNKK</sequence>
<evidence type="ECO:0000313" key="3">
    <source>
        <dbReference type="EMBL" id="KRX00117.1"/>
    </source>
</evidence>
<evidence type="ECO:0000256" key="2">
    <source>
        <dbReference type="SAM" id="Phobius"/>
    </source>
</evidence>
<dbReference type="Gene3D" id="6.10.340.10">
    <property type="match status" value="1"/>
</dbReference>
<evidence type="ECO:0000256" key="1">
    <source>
        <dbReference type="SAM" id="MobiDB-lite"/>
    </source>
</evidence>
<feature type="compositionally biased region" description="Polar residues" evidence="1">
    <location>
        <begin position="629"/>
        <end position="640"/>
    </location>
</feature>
<dbReference type="Gene3D" id="3.30.450.20">
    <property type="entry name" value="PAS domain"/>
    <property type="match status" value="2"/>
</dbReference>
<feature type="transmembrane region" description="Helical" evidence="2">
    <location>
        <begin position="34"/>
        <end position="56"/>
    </location>
</feature>
<feature type="compositionally biased region" description="Polar residues" evidence="1">
    <location>
        <begin position="599"/>
        <end position="609"/>
    </location>
</feature>
<feature type="compositionally biased region" description="Low complexity" evidence="1">
    <location>
        <begin position="610"/>
        <end position="628"/>
    </location>
</feature>
<feature type="region of interest" description="Disordered" evidence="1">
    <location>
        <begin position="570"/>
        <end position="648"/>
    </location>
</feature>